<evidence type="ECO:0000313" key="2">
    <source>
        <dbReference type="Proteomes" id="UP000215914"/>
    </source>
</evidence>
<dbReference type="EMBL" id="MNCJ02000319">
    <property type="protein sequence ID" value="KAF5812350.1"/>
    <property type="molecule type" value="Genomic_DNA"/>
</dbReference>
<protein>
    <submittedName>
        <fullName evidence="1">Uncharacterized protein</fullName>
    </submittedName>
</protein>
<proteinExistence type="predicted"/>
<evidence type="ECO:0000313" key="1">
    <source>
        <dbReference type="EMBL" id="KAF5812350.1"/>
    </source>
</evidence>
<sequence>MDSKELAQNRVSPGVASSSHCLRVCCIANACGEPLANDMSSRIYESFDDEKGIESDCSLVNNRGVVEGSLTAK</sequence>
<dbReference type="Gramene" id="mRNA:HanXRQr2_Chr04g0191591">
    <property type="protein sequence ID" value="CDS:HanXRQr2_Chr04g0191591.1"/>
    <property type="gene ID" value="HanXRQr2_Chr04g0191591"/>
</dbReference>
<reference evidence="1" key="2">
    <citation type="submission" date="2020-06" db="EMBL/GenBank/DDBJ databases">
        <title>Helianthus annuus Genome sequencing and assembly Release 2.</title>
        <authorList>
            <person name="Gouzy J."/>
            <person name="Langlade N."/>
            <person name="Munos S."/>
        </authorList>
    </citation>
    <scope>NUCLEOTIDE SEQUENCE</scope>
    <source>
        <tissue evidence="1">Leaves</tissue>
    </source>
</reference>
<reference evidence="1" key="1">
    <citation type="journal article" date="2017" name="Nature">
        <title>The sunflower genome provides insights into oil metabolism, flowering and Asterid evolution.</title>
        <authorList>
            <person name="Badouin H."/>
            <person name="Gouzy J."/>
            <person name="Grassa C.J."/>
            <person name="Murat F."/>
            <person name="Staton S.E."/>
            <person name="Cottret L."/>
            <person name="Lelandais-Briere C."/>
            <person name="Owens G.L."/>
            <person name="Carrere S."/>
            <person name="Mayjonade B."/>
            <person name="Legrand L."/>
            <person name="Gill N."/>
            <person name="Kane N.C."/>
            <person name="Bowers J.E."/>
            <person name="Hubner S."/>
            <person name="Bellec A."/>
            <person name="Berard A."/>
            <person name="Berges H."/>
            <person name="Blanchet N."/>
            <person name="Boniface M.C."/>
            <person name="Brunel D."/>
            <person name="Catrice O."/>
            <person name="Chaidir N."/>
            <person name="Claudel C."/>
            <person name="Donnadieu C."/>
            <person name="Faraut T."/>
            <person name="Fievet G."/>
            <person name="Helmstetter N."/>
            <person name="King M."/>
            <person name="Knapp S.J."/>
            <person name="Lai Z."/>
            <person name="Le Paslier M.C."/>
            <person name="Lippi Y."/>
            <person name="Lorenzon L."/>
            <person name="Mandel J.R."/>
            <person name="Marage G."/>
            <person name="Marchand G."/>
            <person name="Marquand E."/>
            <person name="Bret-Mestries E."/>
            <person name="Morien E."/>
            <person name="Nambeesan S."/>
            <person name="Nguyen T."/>
            <person name="Pegot-Espagnet P."/>
            <person name="Pouilly N."/>
            <person name="Raftis F."/>
            <person name="Sallet E."/>
            <person name="Schiex T."/>
            <person name="Thomas J."/>
            <person name="Vandecasteele C."/>
            <person name="Vares D."/>
            <person name="Vear F."/>
            <person name="Vautrin S."/>
            <person name="Crespi M."/>
            <person name="Mangin B."/>
            <person name="Burke J.M."/>
            <person name="Salse J."/>
            <person name="Munos S."/>
            <person name="Vincourt P."/>
            <person name="Rieseberg L.H."/>
            <person name="Langlade N.B."/>
        </authorList>
    </citation>
    <scope>NUCLEOTIDE SEQUENCE</scope>
    <source>
        <tissue evidence="1">Leaves</tissue>
    </source>
</reference>
<dbReference type="Proteomes" id="UP000215914">
    <property type="component" value="Unassembled WGS sequence"/>
</dbReference>
<accession>A0A9K3JDE3</accession>
<gene>
    <name evidence="1" type="ORF">HanXRQr2_Chr04g0191591</name>
</gene>
<comment type="caution">
    <text evidence="1">The sequence shown here is derived from an EMBL/GenBank/DDBJ whole genome shotgun (WGS) entry which is preliminary data.</text>
</comment>
<dbReference type="AlphaFoldDB" id="A0A9K3JDE3"/>
<keyword evidence="2" id="KW-1185">Reference proteome</keyword>
<organism evidence="1 2">
    <name type="scientific">Helianthus annuus</name>
    <name type="common">Common sunflower</name>
    <dbReference type="NCBI Taxonomy" id="4232"/>
    <lineage>
        <taxon>Eukaryota</taxon>
        <taxon>Viridiplantae</taxon>
        <taxon>Streptophyta</taxon>
        <taxon>Embryophyta</taxon>
        <taxon>Tracheophyta</taxon>
        <taxon>Spermatophyta</taxon>
        <taxon>Magnoliopsida</taxon>
        <taxon>eudicotyledons</taxon>
        <taxon>Gunneridae</taxon>
        <taxon>Pentapetalae</taxon>
        <taxon>asterids</taxon>
        <taxon>campanulids</taxon>
        <taxon>Asterales</taxon>
        <taxon>Asteraceae</taxon>
        <taxon>Asteroideae</taxon>
        <taxon>Heliantheae alliance</taxon>
        <taxon>Heliantheae</taxon>
        <taxon>Helianthus</taxon>
    </lineage>
</organism>
<name>A0A9K3JDE3_HELAN</name>